<dbReference type="InterPro" id="IPR001898">
    <property type="entry name" value="SLC13A/DASS"/>
</dbReference>
<feature type="transmembrane region" description="Helical" evidence="8">
    <location>
        <begin position="59"/>
        <end position="78"/>
    </location>
</feature>
<feature type="transmembrane region" description="Helical" evidence="8">
    <location>
        <begin position="352"/>
        <end position="372"/>
    </location>
</feature>
<keyword evidence="4 8" id="KW-0812">Transmembrane</keyword>
<evidence type="ECO:0000313" key="10">
    <source>
        <dbReference type="Proteomes" id="UP001320544"/>
    </source>
</evidence>
<dbReference type="PANTHER" id="PTHR10283:SF82">
    <property type="entry name" value="SOLUTE CARRIER FAMILY 13 MEMBER 2"/>
    <property type="match status" value="1"/>
</dbReference>
<name>A0ABM7WFY7_9ACTN</name>
<evidence type="ECO:0000256" key="5">
    <source>
        <dbReference type="ARBA" id="ARBA00022989"/>
    </source>
</evidence>
<dbReference type="EMBL" id="AP025564">
    <property type="protein sequence ID" value="BDE95041.1"/>
    <property type="molecule type" value="Genomic_DNA"/>
</dbReference>
<feature type="transmembrane region" description="Helical" evidence="8">
    <location>
        <begin position="12"/>
        <end position="30"/>
    </location>
</feature>
<evidence type="ECO:0000256" key="8">
    <source>
        <dbReference type="SAM" id="Phobius"/>
    </source>
</evidence>
<proteinExistence type="inferred from homology"/>
<comment type="similarity">
    <text evidence="2">Belongs to the SLC13A/DASS transporter (TC 2.A.47) family. NADC subfamily.</text>
</comment>
<evidence type="ECO:0000256" key="7">
    <source>
        <dbReference type="ARBA" id="ARBA00031174"/>
    </source>
</evidence>
<evidence type="ECO:0000256" key="4">
    <source>
        <dbReference type="ARBA" id="ARBA00022692"/>
    </source>
</evidence>
<comment type="subcellular location">
    <subcellularLocation>
        <location evidence="1">Membrane</location>
        <topology evidence="1">Multi-pass membrane protein</topology>
    </subcellularLocation>
</comment>
<dbReference type="PANTHER" id="PTHR10283">
    <property type="entry name" value="SOLUTE CARRIER FAMILY 13 MEMBER"/>
    <property type="match status" value="1"/>
</dbReference>
<feature type="transmembrane region" description="Helical" evidence="8">
    <location>
        <begin position="90"/>
        <end position="108"/>
    </location>
</feature>
<dbReference type="Proteomes" id="UP001320544">
    <property type="component" value="Chromosome"/>
</dbReference>
<feature type="transmembrane region" description="Helical" evidence="8">
    <location>
        <begin position="402"/>
        <end position="422"/>
    </location>
</feature>
<sequence length="465" mass="49368">MIVLSNVLTKQNIGIAAAALFLTTSLFVPGSEALPREGVLMLGVFGMAAILWICESLPVGITGLLALTLATMLGIAPLSEAFSGFATPTMFYLLAAFSLSAVLGKTSYGMRLVVFLMKKTKGDSKLIVLAFMSAAALLSSVMSDTAAVLMFIGFAKGVLDALGCKPKESNFGRCLFIGLLYGSIVGGFATLAGGPNNMAVLQISGISVTFFDWMKVGVPVTLAMLPVCWFFLVKAFPPEHFEREQIAVIIGKTEGAGKTTAHEKKALAFVVMMPVLWIAGNWIAVLNVTVVALLGLVATFLPGIKLLTWKEYQESVPWVVLVMVGSIFSMSGLMVSTGVIDFIGSVVSATGMFALAFPLALLVYLLFAYGVFTLCPVGGVWEALFVPVLVGFCAQSGMSPTIAPFAILFAFGGNFLLPINPLNMYAFAYGYFKFGDLFKAGIVPALFLIVLDAFWTPFIVGVLGI</sequence>
<dbReference type="RefSeq" id="WP_102379296.1">
    <property type="nucleotide sequence ID" value="NZ_AP025564.1"/>
</dbReference>
<organism evidence="9 10">
    <name type="scientific">Raoultibacter timonensis</name>
    <dbReference type="NCBI Taxonomy" id="1907662"/>
    <lineage>
        <taxon>Bacteria</taxon>
        <taxon>Bacillati</taxon>
        <taxon>Actinomycetota</taxon>
        <taxon>Coriobacteriia</taxon>
        <taxon>Eggerthellales</taxon>
        <taxon>Eggerthellaceae</taxon>
        <taxon>Raoultibacter</taxon>
    </lineage>
</organism>
<evidence type="ECO:0000256" key="6">
    <source>
        <dbReference type="ARBA" id="ARBA00023136"/>
    </source>
</evidence>
<protein>
    <recommendedName>
        <fullName evidence="3">Sodium-dependent dicarboxylate transporter SdcS</fullName>
    </recommendedName>
    <alternativeName>
        <fullName evidence="7">Na(+)/dicarboxylate symporter</fullName>
    </alternativeName>
</protein>
<gene>
    <name evidence="9" type="ORF">CE91St30_03740</name>
</gene>
<feature type="transmembrane region" description="Helical" evidence="8">
    <location>
        <begin position="318"/>
        <end position="340"/>
    </location>
</feature>
<feature type="transmembrane region" description="Helical" evidence="8">
    <location>
        <begin position="213"/>
        <end position="233"/>
    </location>
</feature>
<reference evidence="9 10" key="1">
    <citation type="submission" date="2022-01" db="EMBL/GenBank/DDBJ databases">
        <title>Novel bile acid biosynthetic pathways are enriched in the microbiome of centenarians.</title>
        <authorList>
            <person name="Sato Y."/>
            <person name="Atarashi K."/>
            <person name="Plichta R.D."/>
            <person name="Arai Y."/>
            <person name="Sasajima S."/>
            <person name="Kearney M.S."/>
            <person name="Suda W."/>
            <person name="Takeshita K."/>
            <person name="Sasaki T."/>
            <person name="Okamoto S."/>
            <person name="Skelly N.A."/>
            <person name="Okamura Y."/>
            <person name="Vlamakis H."/>
            <person name="Li Y."/>
            <person name="Tanoue T."/>
            <person name="Takei H."/>
            <person name="Nittono H."/>
            <person name="Narushima S."/>
            <person name="Irie J."/>
            <person name="Itoh H."/>
            <person name="Moriya K."/>
            <person name="Sugiura Y."/>
            <person name="Suematsu M."/>
            <person name="Moritoki N."/>
            <person name="Shibata S."/>
            <person name="Littman R.D."/>
            <person name="Fischbach A.M."/>
            <person name="Uwamino Y."/>
            <person name="Inoue T."/>
            <person name="Honda A."/>
            <person name="Hattori M."/>
            <person name="Murai T."/>
            <person name="Xavier J.R."/>
            <person name="Hirose N."/>
            <person name="Honda K."/>
        </authorList>
    </citation>
    <scope>NUCLEOTIDE SEQUENCE [LARGE SCALE GENOMIC DNA]</scope>
    <source>
        <strain evidence="9 10">CE91-St30</strain>
    </source>
</reference>
<feature type="transmembrane region" description="Helical" evidence="8">
    <location>
        <begin position="267"/>
        <end position="298"/>
    </location>
</feature>
<keyword evidence="5 8" id="KW-1133">Transmembrane helix</keyword>
<feature type="transmembrane region" description="Helical" evidence="8">
    <location>
        <begin position="128"/>
        <end position="154"/>
    </location>
</feature>
<evidence type="ECO:0000256" key="2">
    <source>
        <dbReference type="ARBA" id="ARBA00006772"/>
    </source>
</evidence>
<evidence type="ECO:0000313" key="9">
    <source>
        <dbReference type="EMBL" id="BDE95041.1"/>
    </source>
</evidence>
<feature type="transmembrane region" description="Helical" evidence="8">
    <location>
        <begin position="442"/>
        <end position="463"/>
    </location>
</feature>
<dbReference type="Pfam" id="PF00939">
    <property type="entry name" value="Na_sulph_symp"/>
    <property type="match status" value="1"/>
</dbReference>
<keyword evidence="10" id="KW-1185">Reference proteome</keyword>
<accession>A0ABM7WFY7</accession>
<feature type="transmembrane region" description="Helical" evidence="8">
    <location>
        <begin position="378"/>
        <end position="395"/>
    </location>
</feature>
<evidence type="ECO:0000256" key="1">
    <source>
        <dbReference type="ARBA" id="ARBA00004141"/>
    </source>
</evidence>
<keyword evidence="6 8" id="KW-0472">Membrane</keyword>
<feature type="transmembrane region" description="Helical" evidence="8">
    <location>
        <begin position="174"/>
        <end position="193"/>
    </location>
</feature>
<evidence type="ECO:0000256" key="3">
    <source>
        <dbReference type="ARBA" id="ARBA00020150"/>
    </source>
</evidence>